<accession>A0A182EUU6</accession>
<dbReference type="AlphaFoldDB" id="A0A182EUU6"/>
<reference evidence="4" key="1">
    <citation type="submission" date="2016-06" db="UniProtKB">
        <authorList>
            <consortium name="WormBaseParasite"/>
        </authorList>
    </citation>
    <scope>IDENTIFICATION</scope>
</reference>
<evidence type="ECO:0000313" key="2">
    <source>
        <dbReference type="EMBL" id="VDM97516.1"/>
    </source>
</evidence>
<evidence type="ECO:0000256" key="1">
    <source>
        <dbReference type="SAM" id="MobiDB-lite"/>
    </source>
</evidence>
<feature type="region of interest" description="Disordered" evidence="1">
    <location>
        <begin position="299"/>
        <end position="322"/>
    </location>
</feature>
<gene>
    <name evidence="2" type="ORF">NOO_LOCUS11930</name>
</gene>
<dbReference type="EMBL" id="UYRW01009150">
    <property type="protein sequence ID" value="VDM97516.1"/>
    <property type="molecule type" value="Genomic_DNA"/>
</dbReference>
<reference evidence="2 3" key="2">
    <citation type="submission" date="2018-08" db="EMBL/GenBank/DDBJ databases">
        <authorList>
            <person name="Laetsch R D."/>
            <person name="Stevens L."/>
            <person name="Kumar S."/>
            <person name="Blaxter L. M."/>
        </authorList>
    </citation>
    <scope>NUCLEOTIDE SEQUENCE [LARGE SCALE GENOMIC DNA]</scope>
</reference>
<feature type="region of interest" description="Disordered" evidence="1">
    <location>
        <begin position="144"/>
        <end position="171"/>
    </location>
</feature>
<feature type="compositionally biased region" description="Polar residues" evidence="1">
    <location>
        <begin position="304"/>
        <end position="322"/>
    </location>
</feature>
<evidence type="ECO:0000313" key="4">
    <source>
        <dbReference type="WBParaSite" id="nOo.2.0.1.t11930-RA"/>
    </source>
</evidence>
<protein>
    <submittedName>
        <fullName evidence="4">Zonadhesin</fullName>
    </submittedName>
</protein>
<dbReference type="WBParaSite" id="nOo.2.0.1.t11930-RA">
    <property type="protein sequence ID" value="nOo.2.0.1.t11930-RA"/>
    <property type="gene ID" value="nOo.2.0.1.g11930"/>
</dbReference>
<organism evidence="4">
    <name type="scientific">Onchocerca ochengi</name>
    <name type="common">Filarial nematode worm</name>
    <dbReference type="NCBI Taxonomy" id="42157"/>
    <lineage>
        <taxon>Eukaryota</taxon>
        <taxon>Metazoa</taxon>
        <taxon>Ecdysozoa</taxon>
        <taxon>Nematoda</taxon>
        <taxon>Chromadorea</taxon>
        <taxon>Rhabditida</taxon>
        <taxon>Spirurina</taxon>
        <taxon>Spiruromorpha</taxon>
        <taxon>Filarioidea</taxon>
        <taxon>Onchocercidae</taxon>
        <taxon>Onchocerca</taxon>
    </lineage>
</organism>
<dbReference type="InterPro" id="IPR008451">
    <property type="entry name" value="Chromadorea_ALT"/>
</dbReference>
<dbReference type="Proteomes" id="UP000271087">
    <property type="component" value="Unassembled WGS sequence"/>
</dbReference>
<sequence length="431" mass="47968">MEEMEKILELQQNNLTTTMTIINETTLASKKMNITKFIKLVPSWMELIANLDNSEDLEMKIKNLEIPGMNASILTDVEEFNISAISESIHPSMNAFEVLESIHALMNESEIPENSTPSTSTFKTDAINDSQDVLEVDTEKFVTNSISRNTRPSMSASEASESEVPDNTHPLMNVSEVPKGTHPSMNEFEIPENTIPSISTFETEAIKYNQNVLEADTEGFSTNPVSGNNHPSKACKNFIPSMDELEVKAFKSNQDILENEMEVDCTYPSMNAPEIPENSTPSTSTFMTNIIKDNQDGLEADTEGLSTNSVSRNTHPSEASKNFIPSISTIDATAFKNNNTMEKITTMLSESTTLEQLESMLSSKLEKTESMSFSANNTNIQLSNDTRNEAISGAIYEKTDGIPTKCQSHADCYHLREPEAWCKLKSDEFWL</sequence>
<dbReference type="Pfam" id="PF05535">
    <property type="entry name" value="Chromadorea_ALT"/>
    <property type="match status" value="1"/>
</dbReference>
<evidence type="ECO:0000313" key="3">
    <source>
        <dbReference type="Proteomes" id="UP000271087"/>
    </source>
</evidence>
<dbReference type="STRING" id="42157.A0A182EUU6"/>
<keyword evidence="3" id="KW-1185">Reference proteome</keyword>
<name>A0A182EUU6_ONCOC</name>
<proteinExistence type="predicted"/>